<dbReference type="EMBL" id="VSSQ01000204">
    <property type="protein sequence ID" value="MPL85340.1"/>
    <property type="molecule type" value="Genomic_DNA"/>
</dbReference>
<dbReference type="CDD" id="cd15482">
    <property type="entry name" value="Sialidase_non-viral"/>
    <property type="match status" value="1"/>
</dbReference>
<gene>
    <name evidence="1" type="ORF">SDC9_31308</name>
</gene>
<dbReference type="AlphaFoldDB" id="A0A644V1X5"/>
<reference evidence="1" key="1">
    <citation type="submission" date="2019-08" db="EMBL/GenBank/DDBJ databases">
        <authorList>
            <person name="Kucharzyk K."/>
            <person name="Murdoch R.W."/>
            <person name="Higgins S."/>
            <person name="Loffler F."/>
        </authorList>
    </citation>
    <scope>NUCLEOTIDE SEQUENCE</scope>
</reference>
<dbReference type="SUPFAM" id="SSF50939">
    <property type="entry name" value="Sialidases"/>
    <property type="match status" value="1"/>
</dbReference>
<dbReference type="Gene3D" id="2.120.10.10">
    <property type="match status" value="1"/>
</dbReference>
<organism evidence="1">
    <name type="scientific">bioreactor metagenome</name>
    <dbReference type="NCBI Taxonomy" id="1076179"/>
    <lineage>
        <taxon>unclassified sequences</taxon>
        <taxon>metagenomes</taxon>
        <taxon>ecological metagenomes</taxon>
    </lineage>
</organism>
<evidence type="ECO:0000313" key="1">
    <source>
        <dbReference type="EMBL" id="MPL85340.1"/>
    </source>
</evidence>
<proteinExistence type="predicted"/>
<evidence type="ECO:0008006" key="2">
    <source>
        <dbReference type="Google" id="ProtNLM"/>
    </source>
</evidence>
<name>A0A644V1X5_9ZZZZ</name>
<dbReference type="InterPro" id="IPR036278">
    <property type="entry name" value="Sialidase_sf"/>
</dbReference>
<comment type="caution">
    <text evidence="1">The sequence shown here is derived from an EMBL/GenBank/DDBJ whole genome shotgun (WGS) entry which is preliminary data.</text>
</comment>
<accession>A0A644V1X5</accession>
<protein>
    <recommendedName>
        <fullName evidence="2">Exo-alpha-sialidase</fullName>
    </recommendedName>
</protein>
<sequence>MNKIVFAILSVLMVFCVNAQTTNVPPGVIIKHIPKADGLYIGSPSLCRLDNGDYIASHDVFGPNANTGKSGTTFIFKSSDKGITWQQISKIEGQYWSAIFLYNNKLYVLGLDKGHGNIVIRRSSDNGYTWSVPTNSQTGLLFQGNYHTAPTIPAFHNGRIWKGFEDADAVVSNLPIRYGAVMVSADLSGDLLNSNNWKMTNRLVYNKDYMDGKFLGWLEGQALVTHDNRLVNIIRVHIHPGTKERAAIIKTTCENDKIYFQPNAGFIDFPGGSKKFTIRYDEKTQRYWSLVNNIPMGYDSAYPASVRNYLSLVSSKDLYHWEINKTVLSHPDRFKHGFQYVDWLFENEDIVFLSRTAYDDDFGGADSYHNSNYLTFHRISNYKEFLK</sequence>